<dbReference type="EMBL" id="CP028918">
    <property type="protein sequence ID" value="AWB50102.1"/>
    <property type="molecule type" value="Genomic_DNA"/>
</dbReference>
<keyword evidence="1" id="KW-0969">Cilium</keyword>
<dbReference type="RefSeq" id="WP_108436914.1">
    <property type="nucleotide sequence ID" value="NZ_CP028918.1"/>
</dbReference>
<keyword evidence="1" id="KW-0966">Cell projection</keyword>
<protein>
    <submittedName>
        <fullName evidence="1">Flagellar biosynthesis protein</fullName>
    </submittedName>
</protein>
<reference evidence="1 2" key="1">
    <citation type="submission" date="2018-04" db="EMBL/GenBank/DDBJ databases">
        <title>Genome sequencing of Gemmobacter.</title>
        <authorList>
            <person name="Yi H."/>
            <person name="Baek M.-G."/>
        </authorList>
    </citation>
    <scope>NUCLEOTIDE SEQUENCE [LARGE SCALE GENOMIC DNA]</scope>
    <source>
        <strain evidence="1 2">HYN0069</strain>
    </source>
</reference>
<dbReference type="AlphaFoldDB" id="A0A2S0UQN9"/>
<keyword evidence="2" id="KW-1185">Reference proteome</keyword>
<dbReference type="KEGG" id="geh:HYN69_17735"/>
<dbReference type="Proteomes" id="UP000244496">
    <property type="component" value="Chromosome"/>
</dbReference>
<organism evidence="1 2">
    <name type="scientific">Paragemmobacter aquarius</name>
    <dbReference type="NCBI Taxonomy" id="2169400"/>
    <lineage>
        <taxon>Bacteria</taxon>
        <taxon>Pseudomonadati</taxon>
        <taxon>Pseudomonadota</taxon>
        <taxon>Alphaproteobacteria</taxon>
        <taxon>Rhodobacterales</taxon>
        <taxon>Paracoccaceae</taxon>
        <taxon>Paragemmobacter</taxon>
    </lineage>
</organism>
<accession>A0A2S0UQN9</accession>
<evidence type="ECO:0000313" key="2">
    <source>
        <dbReference type="Proteomes" id="UP000244496"/>
    </source>
</evidence>
<proteinExistence type="predicted"/>
<name>A0A2S0UQN9_9RHOB</name>
<sequence>MPPLTLETFTDRPEAEATAAEATAADEARLAGFDAGYAAGWDDAAAAHAQDRGHAEARTAEALQALGFTYHEARSHVLMALAPLLTDIAEKLLPRMAQAALPALVVETILPLAEKLAEPPVTLRLNPESRAAIERLCVPALGLPVVIVEDATLTPGDIRLTLDAAEARVDLDGAVETIATAIADYFTLETKATSHAG</sequence>
<keyword evidence="1" id="KW-0282">Flagellum</keyword>
<dbReference type="OrthoDB" id="7870971at2"/>
<evidence type="ECO:0000313" key="1">
    <source>
        <dbReference type="EMBL" id="AWB50102.1"/>
    </source>
</evidence>
<gene>
    <name evidence="1" type="ORF">HYN69_17735</name>
</gene>